<evidence type="ECO:0000259" key="16">
    <source>
        <dbReference type="PROSITE" id="PS51186"/>
    </source>
</evidence>
<keyword evidence="4" id="KW-0004">4Fe-4S</keyword>
<dbReference type="CDD" id="cd04301">
    <property type="entry name" value="NAT_SF"/>
    <property type="match status" value="1"/>
</dbReference>
<dbReference type="InterPro" id="IPR000182">
    <property type="entry name" value="GNAT_dom"/>
</dbReference>
<evidence type="ECO:0000256" key="1">
    <source>
        <dbReference type="ARBA" id="ARBA00001966"/>
    </source>
</evidence>
<evidence type="ECO:0000256" key="7">
    <source>
        <dbReference type="ARBA" id="ARBA00022691"/>
    </source>
</evidence>
<comment type="pathway">
    <text evidence="2">tRNA modification.</text>
</comment>
<dbReference type="SMART" id="SM00729">
    <property type="entry name" value="Elp3"/>
    <property type="match status" value="1"/>
</dbReference>
<evidence type="ECO:0000256" key="15">
    <source>
        <dbReference type="ARBA" id="ARBA00047372"/>
    </source>
</evidence>
<comment type="similarity">
    <text evidence="3">Belongs to the ELP3 family.</text>
</comment>
<dbReference type="GO" id="GO:0046872">
    <property type="term" value="F:metal ion binding"/>
    <property type="evidence" value="ECO:0007669"/>
    <property type="project" value="UniProtKB-KW"/>
</dbReference>
<dbReference type="GO" id="GO:0106261">
    <property type="term" value="F:tRNA uridine(34) acetyltransferase activity"/>
    <property type="evidence" value="ECO:0007669"/>
    <property type="project" value="UniProtKB-EC"/>
</dbReference>
<evidence type="ECO:0000256" key="9">
    <source>
        <dbReference type="ARBA" id="ARBA00022723"/>
    </source>
</evidence>
<comment type="catalytic activity">
    <reaction evidence="15">
        <text>uridine(34) in tRNA + acetyl-CoA + S-adenosyl-L-methionine + H2O = 5-(carboxymethyl)uridine(34) in tRNA + 5'-deoxyadenosine + L-methionine + CoA + 2 H(+)</text>
        <dbReference type="Rhea" id="RHEA:61020"/>
        <dbReference type="Rhea" id="RHEA-COMP:10407"/>
        <dbReference type="Rhea" id="RHEA-COMP:11727"/>
        <dbReference type="ChEBI" id="CHEBI:15377"/>
        <dbReference type="ChEBI" id="CHEBI:15378"/>
        <dbReference type="ChEBI" id="CHEBI:17319"/>
        <dbReference type="ChEBI" id="CHEBI:57287"/>
        <dbReference type="ChEBI" id="CHEBI:57288"/>
        <dbReference type="ChEBI" id="CHEBI:57844"/>
        <dbReference type="ChEBI" id="CHEBI:59789"/>
        <dbReference type="ChEBI" id="CHEBI:65315"/>
        <dbReference type="ChEBI" id="CHEBI:74882"/>
        <dbReference type="EC" id="2.3.1.311"/>
    </reaction>
    <physiologicalReaction direction="left-to-right" evidence="15">
        <dbReference type="Rhea" id="RHEA:61021"/>
    </physiologicalReaction>
</comment>
<gene>
    <name evidence="17" type="ORF">GYA27_03595</name>
</gene>
<dbReference type="SFLD" id="SFLDG01086">
    <property type="entry name" value="elongater_protein-like"/>
    <property type="match status" value="1"/>
</dbReference>
<sequence length="579" mass="65346">MKYSDKELNYYVDIITKIAKSGADNRDAVKSVLNSTPLTGGKSLSKANLLEIYQDLKKMGLISLRLEEEKTLLNGLKKKFIRSLSGVTTVTVLTMPYPCPGKCIFCPNDIRMPKSYIASEPGAQRALANKFDPYLQTYNRLVALSKNGHPVDKIEMIVLGGTWTFYPENYRRWFILRCFQALNDFDGRNGNESLSPAQVALPIDLATAAEYGKNKEHSSYNHVVAKNITLPDVDCTWDDLDKAFVDNEQAYARCVGLSLETRPDEINENTVIELRKLGATKIQMGVQALDDVILSLNKRGHTVAVIANAFKLLRLAGFKIQVHWMPNLYGSNPQKDLEMFFELFSNVNFKPDELKIYPCSLIPGTELEQIYENKKWAPYDEKIMLGLIVDFIKNTPRYCRITRVIRDIPSNEIAAGNGKTNLRQDAELILEKEGTKVVEIRSREIREKAVDLDSLVLKETFYSTSISEECFLEFVTLDDKLAGFLRLSLPSESPTISELSSSAVIREIHVYGQSLSLGTNSAGKAQHSGLGKRLIQRAEEICLLKGYSKLSVISAIGTREYYRKRGFRDGQLYQYKFLS</sequence>
<dbReference type="EMBL" id="JAAZNL010000046">
    <property type="protein sequence ID" value="NMB70256.1"/>
    <property type="molecule type" value="Genomic_DNA"/>
</dbReference>
<evidence type="ECO:0000256" key="14">
    <source>
        <dbReference type="ARBA" id="ARBA00044771"/>
    </source>
</evidence>
<keyword evidence="12" id="KW-0411">Iron-sulfur</keyword>
<dbReference type="CDD" id="cd01335">
    <property type="entry name" value="Radical_SAM"/>
    <property type="match status" value="1"/>
</dbReference>
<dbReference type="GO" id="GO:0002926">
    <property type="term" value="P:tRNA wobble base 5-methoxycarbonylmethyl-2-thiouridinylation"/>
    <property type="evidence" value="ECO:0007669"/>
    <property type="project" value="TreeGrafter"/>
</dbReference>
<evidence type="ECO:0000256" key="11">
    <source>
        <dbReference type="ARBA" id="ARBA00023004"/>
    </source>
</evidence>
<evidence type="ECO:0000256" key="6">
    <source>
        <dbReference type="ARBA" id="ARBA00022679"/>
    </source>
</evidence>
<dbReference type="GO" id="GO:0033588">
    <property type="term" value="C:elongator holoenzyme complex"/>
    <property type="evidence" value="ECO:0007669"/>
    <property type="project" value="TreeGrafter"/>
</dbReference>
<dbReference type="NCBIfam" id="TIGR01211">
    <property type="entry name" value="ELP3"/>
    <property type="match status" value="1"/>
</dbReference>
<dbReference type="InterPro" id="IPR007197">
    <property type="entry name" value="rSAM"/>
</dbReference>
<proteinExistence type="inferred from homology"/>
<dbReference type="PROSITE" id="PS51186">
    <property type="entry name" value="GNAT"/>
    <property type="match status" value="1"/>
</dbReference>
<keyword evidence="11" id="KW-0408">Iron</keyword>
<dbReference type="InterPro" id="IPR006638">
    <property type="entry name" value="Elp3/MiaA/NifB-like_rSAM"/>
</dbReference>
<evidence type="ECO:0000256" key="2">
    <source>
        <dbReference type="ARBA" id="ARBA00005217"/>
    </source>
</evidence>
<dbReference type="InterPro" id="IPR016181">
    <property type="entry name" value="Acyl_CoA_acyltransferase"/>
</dbReference>
<evidence type="ECO:0000313" key="17">
    <source>
        <dbReference type="EMBL" id="NMB70256.1"/>
    </source>
</evidence>
<dbReference type="InterPro" id="IPR032432">
    <property type="entry name" value="Radical_SAM_C"/>
</dbReference>
<dbReference type="Pfam" id="PF00583">
    <property type="entry name" value="Acetyltransf_1"/>
    <property type="match status" value="1"/>
</dbReference>
<comment type="caution">
    <text evidence="17">The sequence shown here is derived from an EMBL/GenBank/DDBJ whole genome shotgun (WGS) entry which is preliminary data.</text>
</comment>
<dbReference type="InterPro" id="IPR034687">
    <property type="entry name" value="ELP3-like"/>
</dbReference>
<keyword evidence="8" id="KW-0819">tRNA processing</keyword>
<dbReference type="SUPFAM" id="SSF102114">
    <property type="entry name" value="Radical SAM enzymes"/>
    <property type="match status" value="1"/>
</dbReference>
<dbReference type="GO" id="GO:0051539">
    <property type="term" value="F:4 iron, 4 sulfur cluster binding"/>
    <property type="evidence" value="ECO:0007669"/>
    <property type="project" value="UniProtKB-KW"/>
</dbReference>
<keyword evidence="6" id="KW-0808">Transferase</keyword>
<name>A0A7X9DKP8_UNCKA</name>
<keyword evidence="5" id="KW-0820">tRNA-binding</keyword>
<dbReference type="Pfam" id="PF16199">
    <property type="entry name" value="Radical_SAM_C"/>
    <property type="match status" value="1"/>
</dbReference>
<evidence type="ECO:0000256" key="13">
    <source>
        <dbReference type="ARBA" id="ARBA00023315"/>
    </source>
</evidence>
<keyword evidence="13" id="KW-0012">Acyltransferase</keyword>
<dbReference type="SFLD" id="SFLDF00344">
    <property type="entry name" value="ELP3-like"/>
    <property type="match status" value="1"/>
</dbReference>
<dbReference type="Gene3D" id="3.30.750.200">
    <property type="match status" value="1"/>
</dbReference>
<dbReference type="GO" id="GO:0005737">
    <property type="term" value="C:cytoplasm"/>
    <property type="evidence" value="ECO:0007669"/>
    <property type="project" value="TreeGrafter"/>
</dbReference>
<dbReference type="GO" id="GO:0000049">
    <property type="term" value="F:tRNA binding"/>
    <property type="evidence" value="ECO:0007669"/>
    <property type="project" value="UniProtKB-KW"/>
</dbReference>
<dbReference type="EC" id="2.3.1.311" evidence="14"/>
<evidence type="ECO:0000256" key="10">
    <source>
        <dbReference type="ARBA" id="ARBA00022884"/>
    </source>
</evidence>
<dbReference type="AlphaFoldDB" id="A0A7X9DKP8"/>
<dbReference type="PANTHER" id="PTHR11135:SF2">
    <property type="entry name" value="ELONGATOR COMPLEX PROTEIN 3"/>
    <property type="match status" value="1"/>
</dbReference>
<feature type="domain" description="N-acetyltransferase" evidence="16">
    <location>
        <begin position="435"/>
        <end position="579"/>
    </location>
</feature>
<dbReference type="Proteomes" id="UP000526033">
    <property type="component" value="Unassembled WGS sequence"/>
</dbReference>
<evidence type="ECO:0000256" key="8">
    <source>
        <dbReference type="ARBA" id="ARBA00022694"/>
    </source>
</evidence>
<evidence type="ECO:0000256" key="5">
    <source>
        <dbReference type="ARBA" id="ARBA00022555"/>
    </source>
</evidence>
<evidence type="ECO:0000256" key="4">
    <source>
        <dbReference type="ARBA" id="ARBA00022485"/>
    </source>
</evidence>
<evidence type="ECO:0000256" key="12">
    <source>
        <dbReference type="ARBA" id="ARBA00023014"/>
    </source>
</evidence>
<protein>
    <recommendedName>
        <fullName evidence="14">tRNA carboxymethyluridine synthase</fullName>
        <ecNumber evidence="14">2.3.1.311</ecNumber>
    </recommendedName>
</protein>
<dbReference type="PANTHER" id="PTHR11135">
    <property type="entry name" value="HISTONE ACETYLTRANSFERASE-RELATED"/>
    <property type="match status" value="1"/>
</dbReference>
<dbReference type="InterPro" id="IPR058240">
    <property type="entry name" value="rSAM_sf"/>
</dbReference>
<evidence type="ECO:0000256" key="3">
    <source>
        <dbReference type="ARBA" id="ARBA00005494"/>
    </source>
</evidence>
<dbReference type="Gene3D" id="3.40.630.30">
    <property type="match status" value="1"/>
</dbReference>
<dbReference type="SFLD" id="SFLDS00029">
    <property type="entry name" value="Radical_SAM"/>
    <property type="match status" value="1"/>
</dbReference>
<comment type="cofactor">
    <cofactor evidence="1">
        <name>[4Fe-4S] cluster</name>
        <dbReference type="ChEBI" id="CHEBI:49883"/>
    </cofactor>
</comment>
<dbReference type="InterPro" id="IPR039661">
    <property type="entry name" value="ELP3"/>
</dbReference>
<keyword evidence="9" id="KW-0479">Metal-binding</keyword>
<reference evidence="17 18" key="1">
    <citation type="journal article" date="2020" name="Biotechnol. Biofuels">
        <title>New insights from the biogas microbiome by comprehensive genome-resolved metagenomics of nearly 1600 species originating from multiple anaerobic digesters.</title>
        <authorList>
            <person name="Campanaro S."/>
            <person name="Treu L."/>
            <person name="Rodriguez-R L.M."/>
            <person name="Kovalovszki A."/>
            <person name="Ziels R.M."/>
            <person name="Maus I."/>
            <person name="Zhu X."/>
            <person name="Kougias P.G."/>
            <person name="Basile A."/>
            <person name="Luo G."/>
            <person name="Schluter A."/>
            <person name="Konstantinidis K.T."/>
            <person name="Angelidaki I."/>
        </authorList>
    </citation>
    <scope>NUCLEOTIDE SEQUENCE [LARGE SCALE GENOMIC DNA]</scope>
    <source>
        <strain evidence="17">AS27yjCOA_165</strain>
    </source>
</reference>
<keyword evidence="7" id="KW-0949">S-adenosyl-L-methionine</keyword>
<evidence type="ECO:0000313" key="18">
    <source>
        <dbReference type="Proteomes" id="UP000526033"/>
    </source>
</evidence>
<keyword evidence="10" id="KW-0694">RNA-binding</keyword>
<accession>A0A7X9DKP8</accession>
<organism evidence="17 18">
    <name type="scientific">candidate division WWE3 bacterium</name>
    <dbReference type="NCBI Taxonomy" id="2053526"/>
    <lineage>
        <taxon>Bacteria</taxon>
        <taxon>Katanobacteria</taxon>
    </lineage>
</organism>
<dbReference type="SUPFAM" id="SSF55729">
    <property type="entry name" value="Acyl-CoA N-acyltransferases (Nat)"/>
    <property type="match status" value="1"/>
</dbReference>